<evidence type="ECO:0000256" key="1">
    <source>
        <dbReference type="ARBA" id="ARBA00010088"/>
    </source>
</evidence>
<dbReference type="EMBL" id="JAKLTR010000015">
    <property type="protein sequence ID" value="MCG2616760.1"/>
    <property type="molecule type" value="Genomic_DNA"/>
</dbReference>
<proteinExistence type="inferred from homology"/>
<keyword evidence="6" id="KW-1185">Reference proteome</keyword>
<feature type="domain" description="AB hydrolase-1" evidence="4">
    <location>
        <begin position="81"/>
        <end position="330"/>
    </location>
</feature>
<keyword evidence="3" id="KW-0732">Signal</keyword>
<comment type="caution">
    <text evidence="5">The sequence shown here is derived from an EMBL/GenBank/DDBJ whole genome shotgun (WGS) entry which is preliminary data.</text>
</comment>
<organism evidence="5 6">
    <name type="scientific">Terrimonas ginsenosidimutans</name>
    <dbReference type="NCBI Taxonomy" id="2908004"/>
    <lineage>
        <taxon>Bacteria</taxon>
        <taxon>Pseudomonadati</taxon>
        <taxon>Bacteroidota</taxon>
        <taxon>Chitinophagia</taxon>
        <taxon>Chitinophagales</taxon>
        <taxon>Chitinophagaceae</taxon>
        <taxon>Terrimonas</taxon>
    </lineage>
</organism>
<sequence>MRKNSVFFQVMFSVCCLAQASLQMGKGENTSISPGSFAGNVSIQKDFLRDVQPLKIDTVLTPEIGGIKQVIEIKTADANNPVLLFLSGGPGSSMMKNAEPFTNMLKDKFTIVQWDQRDAGKTLELNPSSVQPSVALMEKDTYEVISFLTKELKQEKIYLLGSSWGNVLGFYMVRNHPELLHAYFAVNPVISQLASEKKLLKTLRIHFKEDPVASKELASVNIPFKMDEDLFYLRKWLFYKEGKKYVTTDEFKIGFLQWSKTWSPAWNDVMKIDLPLSLKTVDCPVYFFVGKNDIQTSTKITTEYFGKLKAPGKALFVFEKSGHQIHKDEPEDLQKVIIRILGEVQPGK</sequence>
<protein>
    <submittedName>
        <fullName evidence="5">Alpha/beta hydrolase</fullName>
    </submittedName>
</protein>
<dbReference type="RefSeq" id="WP_237875297.1">
    <property type="nucleotide sequence ID" value="NZ_JAKLTR010000015.1"/>
</dbReference>
<dbReference type="Gene3D" id="3.40.50.1820">
    <property type="entry name" value="alpha/beta hydrolase"/>
    <property type="match status" value="1"/>
</dbReference>
<dbReference type="InterPro" id="IPR050266">
    <property type="entry name" value="AB_hydrolase_sf"/>
</dbReference>
<dbReference type="PANTHER" id="PTHR43798:SF33">
    <property type="entry name" value="HYDROLASE, PUTATIVE (AFU_ORTHOLOGUE AFUA_2G14860)-RELATED"/>
    <property type="match status" value="1"/>
</dbReference>
<gene>
    <name evidence="5" type="ORF">LZZ85_20845</name>
</gene>
<evidence type="ECO:0000313" key="6">
    <source>
        <dbReference type="Proteomes" id="UP001165367"/>
    </source>
</evidence>
<dbReference type="InterPro" id="IPR029058">
    <property type="entry name" value="AB_hydrolase_fold"/>
</dbReference>
<evidence type="ECO:0000256" key="2">
    <source>
        <dbReference type="ARBA" id="ARBA00022801"/>
    </source>
</evidence>
<evidence type="ECO:0000259" key="4">
    <source>
        <dbReference type="Pfam" id="PF00561"/>
    </source>
</evidence>
<dbReference type="InterPro" id="IPR000073">
    <property type="entry name" value="AB_hydrolase_1"/>
</dbReference>
<feature type="signal peptide" evidence="3">
    <location>
        <begin position="1"/>
        <end position="20"/>
    </location>
</feature>
<evidence type="ECO:0000256" key="3">
    <source>
        <dbReference type="SAM" id="SignalP"/>
    </source>
</evidence>
<dbReference type="Proteomes" id="UP001165367">
    <property type="component" value="Unassembled WGS sequence"/>
</dbReference>
<dbReference type="PANTHER" id="PTHR43798">
    <property type="entry name" value="MONOACYLGLYCEROL LIPASE"/>
    <property type="match status" value="1"/>
</dbReference>
<name>A0ABS9KWR1_9BACT</name>
<dbReference type="PRINTS" id="PR00793">
    <property type="entry name" value="PROAMNOPTASE"/>
</dbReference>
<dbReference type="Pfam" id="PF00561">
    <property type="entry name" value="Abhydrolase_1"/>
    <property type="match status" value="1"/>
</dbReference>
<dbReference type="SUPFAM" id="SSF53474">
    <property type="entry name" value="alpha/beta-Hydrolases"/>
    <property type="match status" value="1"/>
</dbReference>
<accession>A0ABS9KWR1</accession>
<comment type="similarity">
    <text evidence="1">Belongs to the peptidase S33 family.</text>
</comment>
<dbReference type="GO" id="GO:0016787">
    <property type="term" value="F:hydrolase activity"/>
    <property type="evidence" value="ECO:0007669"/>
    <property type="project" value="UniProtKB-KW"/>
</dbReference>
<reference evidence="5" key="1">
    <citation type="submission" date="2022-01" db="EMBL/GenBank/DDBJ databases">
        <authorList>
            <person name="Jo J.-H."/>
            <person name="Im W.-T."/>
        </authorList>
    </citation>
    <scope>NUCLEOTIDE SEQUENCE</scope>
    <source>
        <strain evidence="5">NA20</strain>
    </source>
</reference>
<keyword evidence="2 5" id="KW-0378">Hydrolase</keyword>
<dbReference type="InterPro" id="IPR002410">
    <property type="entry name" value="Peptidase_S33"/>
</dbReference>
<feature type="chain" id="PRO_5046269606" evidence="3">
    <location>
        <begin position="21"/>
        <end position="348"/>
    </location>
</feature>
<evidence type="ECO:0000313" key="5">
    <source>
        <dbReference type="EMBL" id="MCG2616760.1"/>
    </source>
</evidence>